<accession>A0A177HGH5</accession>
<feature type="domain" description="Transposase IS204/IS1001/IS1096/IS1165 DDE" evidence="1">
    <location>
        <begin position="2"/>
        <end position="60"/>
    </location>
</feature>
<dbReference type="InterPro" id="IPR002560">
    <property type="entry name" value="Transposase_DDE"/>
</dbReference>
<evidence type="ECO:0000313" key="2">
    <source>
        <dbReference type="EMBL" id="OAH09689.1"/>
    </source>
</evidence>
<protein>
    <submittedName>
        <fullName evidence="2">Transposase</fullName>
    </submittedName>
</protein>
<dbReference type="Pfam" id="PF01610">
    <property type="entry name" value="DDE_Tnp_ISL3"/>
    <property type="match status" value="1"/>
</dbReference>
<dbReference type="PANTHER" id="PTHR33498:SF1">
    <property type="entry name" value="TRANSPOSASE FOR INSERTION SEQUENCE ELEMENT IS1557"/>
    <property type="match status" value="1"/>
</dbReference>
<gene>
    <name evidence="2" type="ORF">STSP_69940</name>
</gene>
<name>A0A177HGH5_9ACTN</name>
<proteinExistence type="predicted"/>
<dbReference type="STRING" id="1716141.STSP_69940"/>
<reference evidence="2 3" key="1">
    <citation type="submission" date="2015-12" db="EMBL/GenBank/DDBJ databases">
        <title>Genome sequence of Streptomyces sp. G25.</title>
        <authorList>
            <person name="Poehlein A."/>
            <person name="Roettig A."/>
            <person name="Hiessl S."/>
            <person name="Hauschild P."/>
            <person name="Schauer J."/>
            <person name="Madkour M.H."/>
            <person name="Al-Ansari A.M."/>
            <person name="Almakishah N.H."/>
            <person name="Steinbuechel A."/>
            <person name="Daniel R."/>
        </authorList>
    </citation>
    <scope>NUCLEOTIDE SEQUENCE [LARGE SCALE GENOMIC DNA]</scope>
    <source>
        <strain evidence="3">G25(2015)</strain>
    </source>
</reference>
<evidence type="ECO:0000259" key="1">
    <source>
        <dbReference type="Pfam" id="PF01610"/>
    </source>
</evidence>
<evidence type="ECO:0000313" key="3">
    <source>
        <dbReference type="Proteomes" id="UP000077381"/>
    </source>
</evidence>
<dbReference type="EMBL" id="LOHS01000188">
    <property type="protein sequence ID" value="OAH09689.1"/>
    <property type="molecule type" value="Genomic_DNA"/>
</dbReference>
<organism evidence="2 3">
    <name type="scientific">Streptomyces jeddahensis</name>
    <dbReference type="NCBI Taxonomy" id="1716141"/>
    <lineage>
        <taxon>Bacteria</taxon>
        <taxon>Bacillati</taxon>
        <taxon>Actinomycetota</taxon>
        <taxon>Actinomycetes</taxon>
        <taxon>Kitasatosporales</taxon>
        <taxon>Streptomycetaceae</taxon>
        <taxon>Streptomyces</taxon>
    </lineage>
</organism>
<sequence>MESRRPVELLPDREPETLAAWLAQHPQIKVVCRDRAPFYAEGATLGAPQALQVADRWHLWGTTSARRPNGAIVPGNGCYSLSILKLDVLPSWAVKVTGPNVMIAIDLAPRPR</sequence>
<dbReference type="AlphaFoldDB" id="A0A177HGH5"/>
<dbReference type="Proteomes" id="UP000077381">
    <property type="component" value="Unassembled WGS sequence"/>
</dbReference>
<comment type="caution">
    <text evidence="2">The sequence shown here is derived from an EMBL/GenBank/DDBJ whole genome shotgun (WGS) entry which is preliminary data.</text>
</comment>
<keyword evidence="3" id="KW-1185">Reference proteome</keyword>
<dbReference type="InterPro" id="IPR047951">
    <property type="entry name" value="Transpos_ISL3"/>
</dbReference>
<dbReference type="PANTHER" id="PTHR33498">
    <property type="entry name" value="TRANSPOSASE FOR INSERTION SEQUENCE ELEMENT IS1557"/>
    <property type="match status" value="1"/>
</dbReference>